<accession>A0A5N7AW19</accession>
<dbReference type="Pfam" id="PF02798">
    <property type="entry name" value="GST_N"/>
    <property type="match status" value="1"/>
</dbReference>
<dbReference type="Gene3D" id="1.20.1050.10">
    <property type="match status" value="1"/>
</dbReference>
<dbReference type="Gene3D" id="3.40.30.10">
    <property type="entry name" value="Glutaredoxin"/>
    <property type="match status" value="1"/>
</dbReference>
<dbReference type="GO" id="GO:0004364">
    <property type="term" value="F:glutathione transferase activity"/>
    <property type="evidence" value="ECO:0007669"/>
    <property type="project" value="UniProtKB-EC"/>
</dbReference>
<dbReference type="EMBL" id="ML736332">
    <property type="protein sequence ID" value="KAE8372990.1"/>
    <property type="molecule type" value="Genomic_DNA"/>
</dbReference>
<dbReference type="GO" id="GO:0006749">
    <property type="term" value="P:glutathione metabolic process"/>
    <property type="evidence" value="ECO:0007669"/>
    <property type="project" value="TreeGrafter"/>
</dbReference>
<name>A0A5N7AW19_9EURO</name>
<dbReference type="FunFam" id="3.40.30.10:FF:000016">
    <property type="entry name" value="Glutathione S-transferase F2"/>
    <property type="match status" value="1"/>
</dbReference>
<dbReference type="PANTHER" id="PTHR43900:SF3">
    <property type="entry name" value="GLUTATHIONE S-TRANSFERASE RHO"/>
    <property type="match status" value="1"/>
</dbReference>
<dbReference type="OrthoDB" id="249703at2759"/>
<dbReference type="InterPro" id="IPR036249">
    <property type="entry name" value="Thioredoxin-like_sf"/>
</dbReference>
<evidence type="ECO:0000256" key="2">
    <source>
        <dbReference type="ARBA" id="ARBA00022679"/>
    </source>
</evidence>
<keyword evidence="2" id="KW-0808">Transferase</keyword>
<proteinExistence type="predicted"/>
<evidence type="ECO:0000313" key="6">
    <source>
        <dbReference type="Proteomes" id="UP000326198"/>
    </source>
</evidence>
<feature type="domain" description="GST N-terminal" evidence="3">
    <location>
        <begin position="1"/>
        <end position="82"/>
    </location>
</feature>
<dbReference type="EC" id="2.5.1.18" evidence="1"/>
<dbReference type="SUPFAM" id="SSF47616">
    <property type="entry name" value="GST C-terminal domain-like"/>
    <property type="match status" value="1"/>
</dbReference>
<dbReference type="PANTHER" id="PTHR43900">
    <property type="entry name" value="GLUTATHIONE S-TRANSFERASE RHO"/>
    <property type="match status" value="1"/>
</dbReference>
<dbReference type="GO" id="GO:0005737">
    <property type="term" value="C:cytoplasm"/>
    <property type="evidence" value="ECO:0007669"/>
    <property type="project" value="TreeGrafter"/>
</dbReference>
<evidence type="ECO:0000313" key="5">
    <source>
        <dbReference type="EMBL" id="KAE8372990.1"/>
    </source>
</evidence>
<dbReference type="SUPFAM" id="SSF52833">
    <property type="entry name" value="Thioredoxin-like"/>
    <property type="match status" value="1"/>
</dbReference>
<gene>
    <name evidence="5" type="ORF">BDV26DRAFT_301409</name>
</gene>
<dbReference type="Proteomes" id="UP000326198">
    <property type="component" value="Unassembled WGS sequence"/>
</dbReference>
<feature type="domain" description="GST C-terminal" evidence="4">
    <location>
        <begin position="91"/>
        <end position="212"/>
    </location>
</feature>
<dbReference type="InterPro" id="IPR040079">
    <property type="entry name" value="Glutathione_S-Trfase"/>
</dbReference>
<dbReference type="InterPro" id="IPR036282">
    <property type="entry name" value="Glutathione-S-Trfase_C_sf"/>
</dbReference>
<organism evidence="5 6">
    <name type="scientific">Aspergillus bertholletiae</name>
    <dbReference type="NCBI Taxonomy" id="1226010"/>
    <lineage>
        <taxon>Eukaryota</taxon>
        <taxon>Fungi</taxon>
        <taxon>Dikarya</taxon>
        <taxon>Ascomycota</taxon>
        <taxon>Pezizomycotina</taxon>
        <taxon>Eurotiomycetes</taxon>
        <taxon>Eurotiomycetidae</taxon>
        <taxon>Eurotiales</taxon>
        <taxon>Aspergillaceae</taxon>
        <taxon>Aspergillus</taxon>
        <taxon>Aspergillus subgen. Circumdati</taxon>
    </lineage>
</organism>
<protein>
    <recommendedName>
        <fullName evidence="1">glutathione transferase</fullName>
        <ecNumber evidence="1">2.5.1.18</ecNumber>
    </recommendedName>
</protein>
<evidence type="ECO:0000259" key="3">
    <source>
        <dbReference type="PROSITE" id="PS50404"/>
    </source>
</evidence>
<dbReference type="Pfam" id="PF13410">
    <property type="entry name" value="GST_C_2"/>
    <property type="match status" value="1"/>
</dbReference>
<dbReference type="GO" id="GO:0043295">
    <property type="term" value="F:glutathione binding"/>
    <property type="evidence" value="ECO:0007669"/>
    <property type="project" value="TreeGrafter"/>
</dbReference>
<dbReference type="InterPro" id="IPR010987">
    <property type="entry name" value="Glutathione-S-Trfase_C-like"/>
</dbReference>
<dbReference type="InterPro" id="IPR004045">
    <property type="entry name" value="Glutathione_S-Trfase_N"/>
</dbReference>
<dbReference type="AlphaFoldDB" id="A0A5N7AW19"/>
<sequence>MALKLYGHPISLCTRRVLLVLAEKNVQYEFQTVNFLIGEHKQSPYKEKLPFGQIPLLEDGSFSLYESRAIARYIASRYPEQGTRLIPPAGDVQAWGLFEQAASIEYSQFYDIALQVLVQKFFNPSKGIPTDISIYEAAVGKLHAVLDTLNLLLQEHEYFSGKGFSLIDIFYMPTVGHLVLAGEGAAIESRPNLKAWWTRVSTRESWQHVNQH</sequence>
<evidence type="ECO:0000259" key="4">
    <source>
        <dbReference type="PROSITE" id="PS50405"/>
    </source>
</evidence>
<dbReference type="PROSITE" id="PS50405">
    <property type="entry name" value="GST_CTER"/>
    <property type="match status" value="1"/>
</dbReference>
<keyword evidence="6" id="KW-1185">Reference proteome</keyword>
<dbReference type="SFLD" id="SFLDS00019">
    <property type="entry name" value="Glutathione_Transferase_(cytos"/>
    <property type="match status" value="1"/>
</dbReference>
<dbReference type="PROSITE" id="PS50404">
    <property type="entry name" value="GST_NTER"/>
    <property type="match status" value="1"/>
</dbReference>
<dbReference type="SFLD" id="SFLDG01154">
    <property type="entry name" value="Main.5:_Phi-like"/>
    <property type="match status" value="1"/>
</dbReference>
<reference evidence="5 6" key="1">
    <citation type="submission" date="2019-04" db="EMBL/GenBank/DDBJ databases">
        <title>Friends and foes A comparative genomics studyof 23 Aspergillus species from section Flavi.</title>
        <authorList>
            <consortium name="DOE Joint Genome Institute"/>
            <person name="Kjaerbolling I."/>
            <person name="Vesth T."/>
            <person name="Frisvad J.C."/>
            <person name="Nybo J.L."/>
            <person name="Theobald S."/>
            <person name="Kildgaard S."/>
            <person name="Isbrandt T."/>
            <person name="Kuo A."/>
            <person name="Sato A."/>
            <person name="Lyhne E.K."/>
            <person name="Kogle M.E."/>
            <person name="Wiebenga A."/>
            <person name="Kun R.S."/>
            <person name="Lubbers R.J."/>
            <person name="Makela M.R."/>
            <person name="Barry K."/>
            <person name="Chovatia M."/>
            <person name="Clum A."/>
            <person name="Daum C."/>
            <person name="Haridas S."/>
            <person name="He G."/>
            <person name="LaButti K."/>
            <person name="Lipzen A."/>
            <person name="Mondo S."/>
            <person name="Riley R."/>
            <person name="Salamov A."/>
            <person name="Simmons B.A."/>
            <person name="Magnuson J.K."/>
            <person name="Henrissat B."/>
            <person name="Mortensen U.H."/>
            <person name="Larsen T.O."/>
            <person name="Devries R.P."/>
            <person name="Grigoriev I.V."/>
            <person name="Machida M."/>
            <person name="Baker S.E."/>
            <person name="Andersen M.R."/>
        </authorList>
    </citation>
    <scope>NUCLEOTIDE SEQUENCE [LARGE SCALE GENOMIC DNA]</scope>
    <source>
        <strain evidence="5 6">IBT 29228</strain>
    </source>
</reference>
<dbReference type="SFLD" id="SFLDG00358">
    <property type="entry name" value="Main_(cytGST)"/>
    <property type="match status" value="1"/>
</dbReference>
<evidence type="ECO:0000256" key="1">
    <source>
        <dbReference type="ARBA" id="ARBA00012452"/>
    </source>
</evidence>